<reference evidence="2" key="1">
    <citation type="submission" date="2022-11" db="UniProtKB">
        <authorList>
            <consortium name="WormBaseParasite"/>
        </authorList>
    </citation>
    <scope>IDENTIFICATION</scope>
</reference>
<protein>
    <submittedName>
        <fullName evidence="2">Zincin</fullName>
    </submittedName>
</protein>
<dbReference type="WBParaSite" id="PS1159_v2.g3963.t1">
    <property type="protein sequence ID" value="PS1159_v2.g3963.t1"/>
    <property type="gene ID" value="PS1159_v2.g3963"/>
</dbReference>
<name>A0AC35GCQ7_9BILA</name>
<evidence type="ECO:0000313" key="1">
    <source>
        <dbReference type="Proteomes" id="UP000887580"/>
    </source>
</evidence>
<dbReference type="Proteomes" id="UP000887580">
    <property type="component" value="Unplaced"/>
</dbReference>
<proteinExistence type="predicted"/>
<sequence length="783" mass="89727">MLSIYGFNFCLLVILLNIFGSVFSSKNPNVNIYPNQPLNTEAYQQAAKYIESSIDTSVNPCDDFYQYSCGKFNGDESFAAANKNIYQDLIDSYNTRNNNDPLPVKQVRKMYHRCLKDLLNWDTAVGNGALIETIVKNFFKSTNLSFPLFFESNSSLPEWPSSKLMSSSMGYLKGFHGVDTLISAKVNLNINNPTGSLPYIFQFDLPVLTWDDESYEGQYWDEVGKKELTNIIRQIFVGFGNISKIEITEAEMENAVEEIVRFEEYIAKKILTDSEDNEDNEAPAECFEKVALLKYANLRIYVDKHLPNESDRIRYNLSIKNIVDNVEIGIQSMIDGISWMKEESKERAYLKLKNLIKNYIYPEWIMDDKNLTKYYSRLNFENANFPKIQILVARFLRGKEFDKLLLGDGGDRYQWIFETLNIANAWYTPNFNSITIPLGILQPPFFNPDWPTSVMYGAIGAIIGHEIVHGFDQRGVEYGPFGEKVDWLDPDTDEHFENMKQCLIKQYNNFCPLNLTYTPNCVDGENTIGENIADNGGIRAAYRAYHNIIEYKGFDQLLPGKIASQFTHDQLFFLSFAQIWCNEPFNASVIQGYLRDPHPPPKYRTLGTIRNFRAFQNAFNCPIGSNSAPKEHCNIWISDANITKVPESSDILNISDEHLIKEDDKNYEKYVEAQSFFENSMDLSADPCNNFYEYACGAYENEISFDVVNKQNLELMGAEMDAMLDSDYEGDMHESTAINKTLQFYSTCQDNINARKAKADKNIQNGSSSVTEVLHEFEQLTGY</sequence>
<accession>A0AC35GCQ7</accession>
<organism evidence="1 2">
    <name type="scientific">Panagrolaimus sp. PS1159</name>
    <dbReference type="NCBI Taxonomy" id="55785"/>
    <lineage>
        <taxon>Eukaryota</taxon>
        <taxon>Metazoa</taxon>
        <taxon>Ecdysozoa</taxon>
        <taxon>Nematoda</taxon>
        <taxon>Chromadorea</taxon>
        <taxon>Rhabditida</taxon>
        <taxon>Tylenchina</taxon>
        <taxon>Panagrolaimomorpha</taxon>
        <taxon>Panagrolaimoidea</taxon>
        <taxon>Panagrolaimidae</taxon>
        <taxon>Panagrolaimus</taxon>
    </lineage>
</organism>
<evidence type="ECO:0000313" key="2">
    <source>
        <dbReference type="WBParaSite" id="PS1159_v2.g3963.t1"/>
    </source>
</evidence>